<dbReference type="InterPro" id="IPR052983">
    <property type="entry name" value="MFS_Riboflavin_Transporter"/>
</dbReference>
<keyword evidence="2" id="KW-0813">Transport</keyword>
<evidence type="ECO:0000256" key="2">
    <source>
        <dbReference type="ARBA" id="ARBA00022448"/>
    </source>
</evidence>
<name>A0ABZ0PIY4_9PROT</name>
<dbReference type="EMBL" id="CP137852">
    <property type="protein sequence ID" value="WPB85347.1"/>
    <property type="molecule type" value="Genomic_DNA"/>
</dbReference>
<dbReference type="Pfam" id="PF07690">
    <property type="entry name" value="MFS_1"/>
    <property type="match status" value="1"/>
</dbReference>
<comment type="subcellular location">
    <subcellularLocation>
        <location evidence="1">Membrane</location>
        <topology evidence="1">Multi-pass membrane protein</topology>
    </subcellularLocation>
</comment>
<proteinExistence type="predicted"/>
<accession>A0ABZ0PIY4</accession>
<evidence type="ECO:0000313" key="7">
    <source>
        <dbReference type="EMBL" id="WPB85347.1"/>
    </source>
</evidence>
<dbReference type="SUPFAM" id="SSF103473">
    <property type="entry name" value="MFS general substrate transporter"/>
    <property type="match status" value="1"/>
</dbReference>
<feature type="transmembrane region" description="Helical" evidence="6">
    <location>
        <begin position="99"/>
        <end position="126"/>
    </location>
</feature>
<feature type="transmembrane region" description="Helical" evidence="6">
    <location>
        <begin position="331"/>
        <end position="359"/>
    </location>
</feature>
<evidence type="ECO:0000256" key="1">
    <source>
        <dbReference type="ARBA" id="ARBA00004141"/>
    </source>
</evidence>
<feature type="transmembrane region" description="Helical" evidence="6">
    <location>
        <begin position="244"/>
        <end position="267"/>
    </location>
</feature>
<gene>
    <name evidence="7" type="ORF">R9Z33_00395</name>
</gene>
<evidence type="ECO:0000256" key="4">
    <source>
        <dbReference type="ARBA" id="ARBA00022989"/>
    </source>
</evidence>
<feature type="transmembrane region" description="Helical" evidence="6">
    <location>
        <begin position="365"/>
        <end position="385"/>
    </location>
</feature>
<evidence type="ECO:0000256" key="3">
    <source>
        <dbReference type="ARBA" id="ARBA00022692"/>
    </source>
</evidence>
<evidence type="ECO:0000313" key="8">
    <source>
        <dbReference type="Proteomes" id="UP001305521"/>
    </source>
</evidence>
<feature type="transmembrane region" description="Helical" evidence="6">
    <location>
        <begin position="9"/>
        <end position="30"/>
    </location>
</feature>
<feature type="transmembrane region" description="Helical" evidence="6">
    <location>
        <begin position="50"/>
        <end position="68"/>
    </location>
</feature>
<protein>
    <submittedName>
        <fullName evidence="7">MFS transporter</fullName>
    </submittedName>
</protein>
<keyword evidence="3 6" id="KW-0812">Transmembrane</keyword>
<evidence type="ECO:0000256" key="5">
    <source>
        <dbReference type="ARBA" id="ARBA00023136"/>
    </source>
</evidence>
<reference evidence="7 8" key="1">
    <citation type="submission" date="2023-11" db="EMBL/GenBank/DDBJ databases">
        <title>Arctic aerobic anoxygenic photoheterotroph Sediminicoccus rosea KRV36 adapts its photosynthesis to long days of polar summer.</title>
        <authorList>
            <person name="Tomasch J."/>
            <person name="Kopejtka K."/>
            <person name="Bily T."/>
            <person name="Gardiner A.T."/>
            <person name="Gardian Z."/>
            <person name="Shivaramu S."/>
            <person name="Koblizek M."/>
            <person name="Engelhardt F."/>
            <person name="Kaftan D."/>
        </authorList>
    </citation>
    <scope>NUCLEOTIDE SEQUENCE [LARGE SCALE GENOMIC DNA]</scope>
    <source>
        <strain evidence="7 8">R-30</strain>
    </source>
</reference>
<sequence>MNRTSDRALILGTALTQTIGWGTLFIPFALMVQPMEAALGWSRAEINGAFTLGILLSGILAIPVGRWVDRHGGQAPLAWGSVLGSAMLALWAITDQLWLFYLIWIGLGVAHATALWGPAMAVVVALAKQPMRVITAITFVTGFAGTIFVPLVAALIAGFGWRGALWILAVVQLLPAATAWWQFAGTPPRTTHQARDSEEAYRRTLRRPAFWGLALCFAAHAFIGVALGAHLVPLLREAGLPEASVILLVALHGPLQVAARGGLYIAGPRASTRWVGLGAMLLLPIALLWLGGAPASFLWLLPFVLCWAVADGLLTIVRAAGTAEILGREGYGAVTGALSLIAVLPRTLGPITVALIWQADGGYGAVPWILAAVGFLGAASFVLALRDKD</sequence>
<keyword evidence="4 6" id="KW-1133">Transmembrane helix</keyword>
<feature type="transmembrane region" description="Helical" evidence="6">
    <location>
        <begin position="75"/>
        <end position="93"/>
    </location>
</feature>
<dbReference type="InterPro" id="IPR036259">
    <property type="entry name" value="MFS_trans_sf"/>
</dbReference>
<dbReference type="Proteomes" id="UP001305521">
    <property type="component" value="Chromosome"/>
</dbReference>
<dbReference type="InterPro" id="IPR011701">
    <property type="entry name" value="MFS"/>
</dbReference>
<keyword evidence="8" id="KW-1185">Reference proteome</keyword>
<feature type="transmembrane region" description="Helical" evidence="6">
    <location>
        <begin position="297"/>
        <end position="319"/>
    </location>
</feature>
<evidence type="ECO:0000256" key="6">
    <source>
        <dbReference type="SAM" id="Phobius"/>
    </source>
</evidence>
<dbReference type="RefSeq" id="WP_318649314.1">
    <property type="nucleotide sequence ID" value="NZ_CP137852.1"/>
</dbReference>
<dbReference type="Gene3D" id="1.20.1250.20">
    <property type="entry name" value="MFS general substrate transporter like domains"/>
    <property type="match status" value="1"/>
</dbReference>
<feature type="transmembrane region" description="Helical" evidence="6">
    <location>
        <begin position="133"/>
        <end position="157"/>
    </location>
</feature>
<feature type="transmembrane region" description="Helical" evidence="6">
    <location>
        <begin position="210"/>
        <end position="232"/>
    </location>
</feature>
<feature type="transmembrane region" description="Helical" evidence="6">
    <location>
        <begin position="163"/>
        <end position="183"/>
    </location>
</feature>
<organism evidence="7 8">
    <name type="scientific">Sediminicoccus rosea</name>
    <dbReference type="NCBI Taxonomy" id="1225128"/>
    <lineage>
        <taxon>Bacteria</taxon>
        <taxon>Pseudomonadati</taxon>
        <taxon>Pseudomonadota</taxon>
        <taxon>Alphaproteobacteria</taxon>
        <taxon>Acetobacterales</taxon>
        <taxon>Roseomonadaceae</taxon>
        <taxon>Sediminicoccus</taxon>
    </lineage>
</organism>
<dbReference type="PANTHER" id="PTHR43385:SF1">
    <property type="entry name" value="RIBOFLAVIN TRANSPORTER RIBJ"/>
    <property type="match status" value="1"/>
</dbReference>
<feature type="transmembrane region" description="Helical" evidence="6">
    <location>
        <begin position="274"/>
        <end position="291"/>
    </location>
</feature>
<dbReference type="PANTHER" id="PTHR43385">
    <property type="entry name" value="RIBOFLAVIN TRANSPORTER RIBJ"/>
    <property type="match status" value="1"/>
</dbReference>
<keyword evidence="5 6" id="KW-0472">Membrane</keyword>